<dbReference type="Gene3D" id="3.40.50.300">
    <property type="entry name" value="P-loop containing nucleotide triphosphate hydrolases"/>
    <property type="match status" value="1"/>
</dbReference>
<dbReference type="Gene3D" id="3.30.450.40">
    <property type="match status" value="1"/>
</dbReference>
<dbReference type="InterPro" id="IPR058031">
    <property type="entry name" value="AAA_lid_NorR"/>
</dbReference>
<dbReference type="InterPro" id="IPR002197">
    <property type="entry name" value="HTH_Fis"/>
</dbReference>
<dbReference type="Proteomes" id="UP001324634">
    <property type="component" value="Chromosome"/>
</dbReference>
<dbReference type="InterPro" id="IPR002078">
    <property type="entry name" value="Sigma_54_int"/>
</dbReference>
<sequence length="660" mass="74688">MLTSFSEFKYYQSFRVPVESRDDVQFLVEYENDQGRFEFVEKIKLMDVSMTGLGFTTSFPLPVGATLRCSLQFKRLRFDFGASVVRAFRNVASPDAEAMNYGAELDTEDYGNMKRFIEQYIQSLPPERLKDSLVQLALTQHYASEKEGFEMFSLLLSLFKDITQFGNKEKFVESMLEEIVRILNGQRASIFLINTETNELEAVAALGIDKELLKFDYRKGIAGSVFTTGVSLNIDTQTDKVRFSEEMDKVTGFDTRSIICSPITNREDKIIGVIEVLNKRNEDRFTVEDEKTMKVLALILSSVFHHYSPVSEKSLIRRFSTPYDREWAWIGRSQQTSEVRKAIVRLKDIDSPLLISGETGVGKKLFARIVHNEGKRGLAPYMVISCKGVDEATLNKEIFGSGDSKSKLEECVGGSIVFDEISFMPVHMQMQLMQVLKDRRIPGSHISLDVRPMFTTSKNLKQLIEEEGAFNPELYHYMCSSEVNIDPLRKRPQDIEDILSFCLRKECRKQGLLLKDFSDVVKDQLVNYAWPGNVSELEKAVEKAVLYNPKAHVITDLGSKSSPIIDVSKTANCLLENIPHADDPAIPLKDRVALVEREMILAEIKRHKGNKSKAATAMGISREALRKKMLMSDEIIEGLNNPGKAPAPKPVLVEDEKEAA</sequence>
<dbReference type="PROSITE" id="PS50045">
    <property type="entry name" value="SIGMA54_INTERACT_4"/>
    <property type="match status" value="1"/>
</dbReference>
<dbReference type="Pfam" id="PF02954">
    <property type="entry name" value="HTH_8"/>
    <property type="match status" value="1"/>
</dbReference>
<keyword evidence="4" id="KW-0238">DNA-binding</keyword>
<dbReference type="SUPFAM" id="SSF55781">
    <property type="entry name" value="GAF domain-like"/>
    <property type="match status" value="1"/>
</dbReference>
<dbReference type="Pfam" id="PF25601">
    <property type="entry name" value="AAA_lid_14"/>
    <property type="match status" value="1"/>
</dbReference>
<dbReference type="GO" id="GO:0005524">
    <property type="term" value="F:ATP binding"/>
    <property type="evidence" value="ECO:0007669"/>
    <property type="project" value="UniProtKB-KW"/>
</dbReference>
<protein>
    <submittedName>
        <fullName evidence="8">Sigma 54-interacting transcriptional regulator</fullName>
    </submittedName>
</protein>
<dbReference type="KEGG" id="psti:SOO65_13505"/>
<accession>A0AAX4HKG7</accession>
<evidence type="ECO:0000313" key="8">
    <source>
        <dbReference type="EMBL" id="WPU63706.1"/>
    </source>
</evidence>
<dbReference type="PROSITE" id="PS00675">
    <property type="entry name" value="SIGMA54_INTERACT_1"/>
    <property type="match status" value="1"/>
</dbReference>
<keyword evidence="9" id="KW-1185">Reference proteome</keyword>
<name>A0AAX4HKG7_9BACT</name>
<dbReference type="InterPro" id="IPR029016">
    <property type="entry name" value="GAF-like_dom_sf"/>
</dbReference>
<evidence type="ECO:0000259" key="7">
    <source>
        <dbReference type="PROSITE" id="PS50045"/>
    </source>
</evidence>
<keyword evidence="5" id="KW-0804">Transcription</keyword>
<dbReference type="SUPFAM" id="SSF46689">
    <property type="entry name" value="Homeodomain-like"/>
    <property type="match status" value="1"/>
</dbReference>
<evidence type="ECO:0000256" key="3">
    <source>
        <dbReference type="ARBA" id="ARBA00023015"/>
    </source>
</evidence>
<keyword evidence="2" id="KW-0067">ATP-binding</keyword>
<dbReference type="InterPro" id="IPR025662">
    <property type="entry name" value="Sigma_54_int_dom_ATP-bd_1"/>
</dbReference>
<dbReference type="Pfam" id="PF01590">
    <property type="entry name" value="GAF"/>
    <property type="match status" value="1"/>
</dbReference>
<dbReference type="PANTHER" id="PTHR32071">
    <property type="entry name" value="TRANSCRIPTIONAL REGULATORY PROTEIN"/>
    <property type="match status" value="1"/>
</dbReference>
<dbReference type="InterPro" id="IPR027417">
    <property type="entry name" value="P-loop_NTPase"/>
</dbReference>
<proteinExistence type="predicted"/>
<dbReference type="RefSeq" id="WP_321390908.1">
    <property type="nucleotide sequence ID" value="NZ_CP139487.1"/>
</dbReference>
<evidence type="ECO:0000256" key="4">
    <source>
        <dbReference type="ARBA" id="ARBA00023125"/>
    </source>
</evidence>
<dbReference type="InterPro" id="IPR003018">
    <property type="entry name" value="GAF"/>
</dbReference>
<dbReference type="EMBL" id="CP139487">
    <property type="protein sequence ID" value="WPU63706.1"/>
    <property type="molecule type" value="Genomic_DNA"/>
</dbReference>
<reference evidence="8 9" key="1">
    <citation type="submission" date="2023-11" db="EMBL/GenBank/DDBJ databases">
        <title>Peredibacter starrii A3.12.</title>
        <authorList>
            <person name="Mitchell R.J."/>
        </authorList>
    </citation>
    <scope>NUCLEOTIDE SEQUENCE [LARGE SCALE GENOMIC DNA]</scope>
    <source>
        <strain evidence="8 9">A3.12</strain>
    </source>
</reference>
<evidence type="ECO:0000256" key="2">
    <source>
        <dbReference type="ARBA" id="ARBA00022840"/>
    </source>
</evidence>
<keyword evidence="3" id="KW-0805">Transcription regulation</keyword>
<feature type="region of interest" description="Disordered" evidence="6">
    <location>
        <begin position="637"/>
        <end position="660"/>
    </location>
</feature>
<dbReference type="Gene3D" id="1.10.10.60">
    <property type="entry name" value="Homeodomain-like"/>
    <property type="match status" value="1"/>
</dbReference>
<keyword evidence="1" id="KW-0547">Nucleotide-binding</keyword>
<gene>
    <name evidence="8" type="ORF">SOO65_13505</name>
</gene>
<dbReference type="CDD" id="cd00009">
    <property type="entry name" value="AAA"/>
    <property type="match status" value="1"/>
</dbReference>
<evidence type="ECO:0000256" key="5">
    <source>
        <dbReference type="ARBA" id="ARBA00023163"/>
    </source>
</evidence>
<feature type="domain" description="Sigma-54 factor interaction" evidence="7">
    <location>
        <begin position="329"/>
        <end position="546"/>
    </location>
</feature>
<dbReference type="Pfam" id="PF00158">
    <property type="entry name" value="Sigma54_activat"/>
    <property type="match status" value="1"/>
</dbReference>
<dbReference type="Gene3D" id="1.10.8.60">
    <property type="match status" value="1"/>
</dbReference>
<dbReference type="SUPFAM" id="SSF52540">
    <property type="entry name" value="P-loop containing nucleoside triphosphate hydrolases"/>
    <property type="match status" value="1"/>
</dbReference>
<evidence type="ECO:0000256" key="1">
    <source>
        <dbReference type="ARBA" id="ARBA00022741"/>
    </source>
</evidence>
<dbReference type="GO" id="GO:0043565">
    <property type="term" value="F:sequence-specific DNA binding"/>
    <property type="evidence" value="ECO:0007669"/>
    <property type="project" value="InterPro"/>
</dbReference>
<dbReference type="GO" id="GO:0006355">
    <property type="term" value="P:regulation of DNA-templated transcription"/>
    <property type="evidence" value="ECO:0007669"/>
    <property type="project" value="InterPro"/>
</dbReference>
<evidence type="ECO:0000256" key="6">
    <source>
        <dbReference type="SAM" id="MobiDB-lite"/>
    </source>
</evidence>
<evidence type="ECO:0000313" key="9">
    <source>
        <dbReference type="Proteomes" id="UP001324634"/>
    </source>
</evidence>
<dbReference type="SMART" id="SM00065">
    <property type="entry name" value="GAF"/>
    <property type="match status" value="1"/>
</dbReference>
<dbReference type="InterPro" id="IPR009057">
    <property type="entry name" value="Homeodomain-like_sf"/>
</dbReference>
<dbReference type="PANTHER" id="PTHR32071:SF57">
    <property type="entry name" value="C4-DICARBOXYLATE TRANSPORT TRANSCRIPTIONAL REGULATORY PROTEIN DCTD"/>
    <property type="match status" value="1"/>
</dbReference>
<dbReference type="AlphaFoldDB" id="A0AAX4HKG7"/>
<organism evidence="8 9">
    <name type="scientific">Peredibacter starrii</name>
    <dbReference type="NCBI Taxonomy" id="28202"/>
    <lineage>
        <taxon>Bacteria</taxon>
        <taxon>Pseudomonadati</taxon>
        <taxon>Bdellovibrionota</taxon>
        <taxon>Bacteriovoracia</taxon>
        <taxon>Bacteriovoracales</taxon>
        <taxon>Bacteriovoracaceae</taxon>
        <taxon>Peredibacter</taxon>
    </lineage>
</organism>